<reference evidence="2 3" key="1">
    <citation type="submission" date="2020-08" db="EMBL/GenBank/DDBJ databases">
        <authorList>
            <person name="Koutsovoulos G."/>
            <person name="Danchin GJ E."/>
        </authorList>
    </citation>
    <scope>NUCLEOTIDE SEQUENCE [LARGE SCALE GENOMIC DNA]</scope>
</reference>
<comment type="similarity">
    <text evidence="1">Belongs to the peptidase S10 family.</text>
</comment>
<dbReference type="Gene3D" id="3.40.50.1820">
    <property type="entry name" value="alpha/beta hydrolase"/>
    <property type="match status" value="1"/>
</dbReference>
<gene>
    <name evidence="2" type="ORF">MENT_LOCUS59165</name>
</gene>
<dbReference type="InterPro" id="IPR029058">
    <property type="entry name" value="AB_hydrolase_fold"/>
</dbReference>
<dbReference type="AlphaFoldDB" id="A0A6V7Y162"/>
<sequence length="215" mass="24610">MLFYFIPFIFINSVKPQNNNDEIISLPGLNFKPNFKQYSGYLDVSDKDSLFYWLITSQNNNENAPLIVWFNAPGTETSQGCSPLEVLFTGIGPYLINSNGTLDKNEHAWNKNASLLFIETPKSTGFSYLKTNDEYFRTGDNQTADENYVALKQFFNKYPNYKKNELYFAGISYAGYTAPLLARRVLDGNKNFRLNLKVKLKVLMKSYSESTSNKV</sequence>
<evidence type="ECO:0000256" key="1">
    <source>
        <dbReference type="ARBA" id="ARBA00009431"/>
    </source>
</evidence>
<dbReference type="SUPFAM" id="SSF53474">
    <property type="entry name" value="alpha/beta-Hydrolases"/>
    <property type="match status" value="1"/>
</dbReference>
<evidence type="ECO:0000313" key="3">
    <source>
        <dbReference type="Proteomes" id="UP000580250"/>
    </source>
</evidence>
<dbReference type="InterPro" id="IPR001563">
    <property type="entry name" value="Peptidase_S10"/>
</dbReference>
<comment type="caution">
    <text evidence="2">The sequence shown here is derived from an EMBL/GenBank/DDBJ whole genome shotgun (WGS) entry which is preliminary data.</text>
</comment>
<dbReference type="EMBL" id="CAJEWN010002808">
    <property type="protein sequence ID" value="CAD2205360.1"/>
    <property type="molecule type" value="Genomic_DNA"/>
</dbReference>
<dbReference type="OrthoDB" id="735686at2759"/>
<dbReference type="PANTHER" id="PTHR11802:SF418">
    <property type="entry name" value="SERINE CARBOXYPEPTIDASE CTSA-1.1"/>
    <property type="match status" value="1"/>
</dbReference>
<evidence type="ECO:0000313" key="2">
    <source>
        <dbReference type="EMBL" id="CAD2205360.1"/>
    </source>
</evidence>
<dbReference type="PRINTS" id="PR00724">
    <property type="entry name" value="CRBOXYPTASEC"/>
</dbReference>
<proteinExistence type="inferred from homology"/>
<protein>
    <submittedName>
        <fullName evidence="2">Uncharacterized protein</fullName>
    </submittedName>
</protein>
<dbReference type="GO" id="GO:0004185">
    <property type="term" value="F:serine-type carboxypeptidase activity"/>
    <property type="evidence" value="ECO:0007669"/>
    <property type="project" value="InterPro"/>
</dbReference>
<dbReference type="GO" id="GO:0006508">
    <property type="term" value="P:proteolysis"/>
    <property type="evidence" value="ECO:0007669"/>
    <property type="project" value="InterPro"/>
</dbReference>
<dbReference type="Proteomes" id="UP000580250">
    <property type="component" value="Unassembled WGS sequence"/>
</dbReference>
<accession>A0A6V7Y162</accession>
<organism evidence="2 3">
    <name type="scientific">Meloidogyne enterolobii</name>
    <name type="common">Root-knot nematode worm</name>
    <name type="synonym">Meloidogyne mayaguensis</name>
    <dbReference type="NCBI Taxonomy" id="390850"/>
    <lineage>
        <taxon>Eukaryota</taxon>
        <taxon>Metazoa</taxon>
        <taxon>Ecdysozoa</taxon>
        <taxon>Nematoda</taxon>
        <taxon>Chromadorea</taxon>
        <taxon>Rhabditida</taxon>
        <taxon>Tylenchina</taxon>
        <taxon>Tylenchomorpha</taxon>
        <taxon>Tylenchoidea</taxon>
        <taxon>Meloidogynidae</taxon>
        <taxon>Meloidogyninae</taxon>
        <taxon>Meloidogyne</taxon>
    </lineage>
</organism>
<dbReference type="Pfam" id="PF00450">
    <property type="entry name" value="Peptidase_S10"/>
    <property type="match status" value="1"/>
</dbReference>
<dbReference type="PANTHER" id="PTHR11802">
    <property type="entry name" value="SERINE PROTEASE FAMILY S10 SERINE CARBOXYPEPTIDASE"/>
    <property type="match status" value="1"/>
</dbReference>
<name>A0A6V7Y162_MELEN</name>